<dbReference type="PROSITE" id="PS51144">
    <property type="entry name" value="ALPHA_CA_2"/>
    <property type="match status" value="1"/>
</dbReference>
<feature type="chain" id="PRO_5044519656" description="Carbonic anhydrase" evidence="12">
    <location>
        <begin position="18"/>
        <end position="321"/>
    </location>
</feature>
<evidence type="ECO:0000256" key="2">
    <source>
        <dbReference type="ARBA" id="ARBA00004613"/>
    </source>
</evidence>
<evidence type="ECO:0000256" key="3">
    <source>
        <dbReference type="ARBA" id="ARBA00010718"/>
    </source>
</evidence>
<dbReference type="InterPro" id="IPR001148">
    <property type="entry name" value="CA_dom"/>
</dbReference>
<dbReference type="CTD" id="765"/>
<dbReference type="GO" id="GO:0004089">
    <property type="term" value="F:carbonate dehydratase activity"/>
    <property type="evidence" value="ECO:0007669"/>
    <property type="project" value="UniProtKB-UniRule"/>
</dbReference>
<dbReference type="SUPFAM" id="SSF51069">
    <property type="entry name" value="Carbonic anhydrase"/>
    <property type="match status" value="1"/>
</dbReference>
<accession>A0A8B7R2G5</accession>
<evidence type="ECO:0000256" key="11">
    <source>
        <dbReference type="ARBA" id="ARBA00048348"/>
    </source>
</evidence>
<evidence type="ECO:0000256" key="6">
    <source>
        <dbReference type="ARBA" id="ARBA00022833"/>
    </source>
</evidence>
<evidence type="ECO:0000313" key="14">
    <source>
        <dbReference type="Proteomes" id="UP000694851"/>
    </source>
</evidence>
<gene>
    <name evidence="15 16 17" type="primary">CA6</name>
</gene>
<dbReference type="PANTHER" id="PTHR18952:SF110">
    <property type="entry name" value="CARBONIC ANHYDRASE 6"/>
    <property type="match status" value="1"/>
</dbReference>
<comment type="catalytic activity">
    <reaction evidence="11 12">
        <text>hydrogencarbonate + H(+) = CO2 + H2O</text>
        <dbReference type="Rhea" id="RHEA:10748"/>
        <dbReference type="ChEBI" id="CHEBI:15377"/>
        <dbReference type="ChEBI" id="CHEBI:15378"/>
        <dbReference type="ChEBI" id="CHEBI:16526"/>
        <dbReference type="ChEBI" id="CHEBI:17544"/>
        <dbReference type="EC" id="4.2.1.1"/>
    </reaction>
</comment>
<dbReference type="SMART" id="SM01057">
    <property type="entry name" value="Carb_anhydrase"/>
    <property type="match status" value="1"/>
</dbReference>
<keyword evidence="8" id="KW-0325">Glycoprotein</keyword>
<keyword evidence="12" id="KW-0732">Signal</keyword>
<dbReference type="OrthoDB" id="429145at2759"/>
<dbReference type="GO" id="GO:0008270">
    <property type="term" value="F:zinc ion binding"/>
    <property type="evidence" value="ECO:0007669"/>
    <property type="project" value="UniProtKB-UniRule"/>
</dbReference>
<reference evidence="15 16" key="1">
    <citation type="submission" date="2025-04" db="UniProtKB">
        <authorList>
            <consortium name="RefSeq"/>
        </authorList>
    </citation>
    <scope>IDENTIFICATION</scope>
    <source>
        <tissue evidence="15 16">Muscle</tissue>
    </source>
</reference>
<dbReference type="RefSeq" id="XP_019495265.1">
    <property type="nucleotide sequence ID" value="XM_019639720.1"/>
</dbReference>
<dbReference type="Pfam" id="PF00194">
    <property type="entry name" value="Carb_anhydrase"/>
    <property type="match status" value="1"/>
</dbReference>
<evidence type="ECO:0000256" key="5">
    <source>
        <dbReference type="ARBA" id="ARBA00022723"/>
    </source>
</evidence>
<evidence type="ECO:0000259" key="13">
    <source>
        <dbReference type="PROSITE" id="PS51144"/>
    </source>
</evidence>
<evidence type="ECO:0000256" key="8">
    <source>
        <dbReference type="ARBA" id="ARBA00023180"/>
    </source>
</evidence>
<dbReference type="InterPro" id="IPR036398">
    <property type="entry name" value="CA_dom_sf"/>
</dbReference>
<dbReference type="RefSeq" id="XP_019495264.1">
    <property type="nucleotide sequence ID" value="XM_019639719.1"/>
</dbReference>
<dbReference type="Proteomes" id="UP000694851">
    <property type="component" value="Unplaced"/>
</dbReference>
<dbReference type="RefSeq" id="XP_019495266.1">
    <property type="nucleotide sequence ID" value="XM_019639721.1"/>
</dbReference>
<dbReference type="GeneID" id="109381249"/>
<evidence type="ECO:0000313" key="17">
    <source>
        <dbReference type="RefSeq" id="XP_019495266.1"/>
    </source>
</evidence>
<evidence type="ECO:0000256" key="1">
    <source>
        <dbReference type="ARBA" id="ARBA00001947"/>
    </source>
</evidence>
<proteinExistence type="inferred from homology"/>
<dbReference type="GO" id="GO:0005615">
    <property type="term" value="C:extracellular space"/>
    <property type="evidence" value="ECO:0007669"/>
    <property type="project" value="TreeGrafter"/>
</dbReference>
<evidence type="ECO:0000256" key="12">
    <source>
        <dbReference type="RuleBase" id="RU367011"/>
    </source>
</evidence>
<sequence length="321" mass="36739">MTTLVTLLSLLLLGALAQHGSDWTYSDGALDQAHWPTEYPLCGGKRQSPINLQRKKVQYNPLLTALNLTGYEAQGGEFPMINNGHTVQISLPPTMRMTAADGTEYIALQMHFHWGGASSEISGSEHTIDGIRYVTEIHVVHYNSKYSSYDIAKNEPDGLAVLAALIEVKEYTENTYYSDFISHLKNVRYAGQSTVLSGLDIQDMLPANLYYYYSYWGSLTTPPCTENVLWFVLSDTVKLSRAQVWKLENSLLDSHNKTLRNDYRRTQPLNNRVVEANFIYHPEYRHHLGVELQFYLRKINSNVEYLKKYIEQKKAKRKSQD</sequence>
<comment type="cofactor">
    <cofactor evidence="1 12">
        <name>Zn(2+)</name>
        <dbReference type="ChEBI" id="CHEBI:29105"/>
    </cofactor>
</comment>
<evidence type="ECO:0000313" key="15">
    <source>
        <dbReference type="RefSeq" id="XP_019495264.1"/>
    </source>
</evidence>
<dbReference type="FunFam" id="3.10.200.10:FF:000003">
    <property type="entry name" value="Carbonic anhydrase 12"/>
    <property type="match status" value="1"/>
</dbReference>
<keyword evidence="14" id="KW-1185">Reference proteome</keyword>
<dbReference type="PANTHER" id="PTHR18952">
    <property type="entry name" value="CARBONIC ANHYDRASE"/>
    <property type="match status" value="1"/>
</dbReference>
<dbReference type="EC" id="4.2.1.1" evidence="12"/>
<evidence type="ECO:0000256" key="10">
    <source>
        <dbReference type="ARBA" id="ARBA00025355"/>
    </source>
</evidence>
<dbReference type="InterPro" id="IPR018338">
    <property type="entry name" value="Carbonic_anhydrase_a-class_CS"/>
</dbReference>
<comment type="subcellular location">
    <subcellularLocation>
        <location evidence="2">Secreted</location>
    </subcellularLocation>
</comment>
<protein>
    <recommendedName>
        <fullName evidence="12">Carbonic anhydrase</fullName>
        <ecNumber evidence="12">4.2.1.1</ecNumber>
    </recommendedName>
</protein>
<dbReference type="AlphaFoldDB" id="A0A8B7R2G5"/>
<keyword evidence="4" id="KW-0964">Secreted</keyword>
<dbReference type="Gene3D" id="3.10.200.10">
    <property type="entry name" value="Alpha carbonic anhydrase"/>
    <property type="match status" value="1"/>
</dbReference>
<feature type="signal peptide" evidence="12">
    <location>
        <begin position="1"/>
        <end position="17"/>
    </location>
</feature>
<dbReference type="PROSITE" id="PS00162">
    <property type="entry name" value="ALPHA_CA_1"/>
    <property type="match status" value="1"/>
</dbReference>
<dbReference type="InterPro" id="IPR023561">
    <property type="entry name" value="Carbonic_anhydrase_a-class"/>
</dbReference>
<evidence type="ECO:0000256" key="4">
    <source>
        <dbReference type="ARBA" id="ARBA00022525"/>
    </source>
</evidence>
<evidence type="ECO:0000256" key="7">
    <source>
        <dbReference type="ARBA" id="ARBA00023157"/>
    </source>
</evidence>
<evidence type="ECO:0000256" key="9">
    <source>
        <dbReference type="ARBA" id="ARBA00023239"/>
    </source>
</evidence>
<comment type="similarity">
    <text evidence="3 12">Belongs to the alpha-carbonic anhydrase family.</text>
</comment>
<evidence type="ECO:0000313" key="16">
    <source>
        <dbReference type="RefSeq" id="XP_019495265.1"/>
    </source>
</evidence>
<keyword evidence="6 12" id="KW-0862">Zinc</keyword>
<keyword evidence="5 12" id="KW-0479">Metal-binding</keyword>
<keyword evidence="7" id="KW-1015">Disulfide bond</keyword>
<name>A0A8B7R2G5_HIPAR</name>
<dbReference type="KEGG" id="hai:109381249"/>
<keyword evidence="9 12" id="KW-0456">Lyase</keyword>
<organism evidence="14 15">
    <name type="scientific">Hipposideros armiger</name>
    <name type="common">Great Himalayan leaf-nosed bat</name>
    <dbReference type="NCBI Taxonomy" id="186990"/>
    <lineage>
        <taxon>Eukaryota</taxon>
        <taxon>Metazoa</taxon>
        <taxon>Chordata</taxon>
        <taxon>Craniata</taxon>
        <taxon>Vertebrata</taxon>
        <taxon>Euteleostomi</taxon>
        <taxon>Mammalia</taxon>
        <taxon>Eutheria</taxon>
        <taxon>Laurasiatheria</taxon>
        <taxon>Chiroptera</taxon>
        <taxon>Yinpterochiroptera</taxon>
        <taxon>Rhinolophoidea</taxon>
        <taxon>Hipposideridae</taxon>
        <taxon>Hipposideros</taxon>
    </lineage>
</organism>
<feature type="domain" description="Alpha-carbonic anhydrase" evidence="13">
    <location>
        <begin position="21"/>
        <end position="278"/>
    </location>
</feature>
<comment type="function">
    <text evidence="10">Reversible hydration of carbon dioxide. Its role in saliva is unknown.</text>
</comment>